<protein>
    <recommendedName>
        <fullName evidence="3">TIGR04076 family protein</fullName>
    </recommendedName>
</protein>
<gene>
    <name evidence="1" type="ORF">GCM10010921_16790</name>
</gene>
<keyword evidence="2" id="KW-1185">Reference proteome</keyword>
<dbReference type="Proteomes" id="UP000657592">
    <property type="component" value="Unassembled WGS sequence"/>
</dbReference>
<sequence length="93" mass="10329">MTLQNIRVTVVKAENAKHGAAVGDCFEIHPHKIVVPPGKAFPLYLLSAVVPVLLEKQTTTDPQSWINRKPYLLGPDAEEQVIVKMEIIEEVSQ</sequence>
<dbReference type="AlphaFoldDB" id="A0A917IDX3"/>
<organism evidence="1 2">
    <name type="scientific">Microbacterium album</name>
    <dbReference type="NCBI Taxonomy" id="2053191"/>
    <lineage>
        <taxon>Bacteria</taxon>
        <taxon>Bacillati</taxon>
        <taxon>Actinomycetota</taxon>
        <taxon>Actinomycetes</taxon>
        <taxon>Micrococcales</taxon>
        <taxon>Microbacteriaceae</taxon>
        <taxon>Microbacterium</taxon>
    </lineage>
</organism>
<evidence type="ECO:0008006" key="3">
    <source>
        <dbReference type="Google" id="ProtNLM"/>
    </source>
</evidence>
<name>A0A917IDX3_9MICO</name>
<evidence type="ECO:0000313" key="2">
    <source>
        <dbReference type="Proteomes" id="UP000657592"/>
    </source>
</evidence>
<evidence type="ECO:0000313" key="1">
    <source>
        <dbReference type="EMBL" id="GGH43103.1"/>
    </source>
</evidence>
<dbReference type="RefSeq" id="WP_188755818.1">
    <property type="nucleotide sequence ID" value="NZ_BMJY01000005.1"/>
</dbReference>
<reference evidence="1" key="2">
    <citation type="submission" date="2020-09" db="EMBL/GenBank/DDBJ databases">
        <authorList>
            <person name="Sun Q."/>
            <person name="Zhou Y."/>
        </authorList>
    </citation>
    <scope>NUCLEOTIDE SEQUENCE</scope>
    <source>
        <strain evidence="1">CGMCC 1.15794</strain>
    </source>
</reference>
<proteinExistence type="predicted"/>
<reference evidence="1" key="1">
    <citation type="journal article" date="2014" name="Int. J. Syst. Evol. Microbiol.">
        <title>Complete genome sequence of Corynebacterium casei LMG S-19264T (=DSM 44701T), isolated from a smear-ripened cheese.</title>
        <authorList>
            <consortium name="US DOE Joint Genome Institute (JGI-PGF)"/>
            <person name="Walter F."/>
            <person name="Albersmeier A."/>
            <person name="Kalinowski J."/>
            <person name="Ruckert C."/>
        </authorList>
    </citation>
    <scope>NUCLEOTIDE SEQUENCE</scope>
    <source>
        <strain evidence="1">CGMCC 1.15794</strain>
    </source>
</reference>
<dbReference type="EMBL" id="BMJY01000005">
    <property type="protein sequence ID" value="GGH43103.1"/>
    <property type="molecule type" value="Genomic_DNA"/>
</dbReference>
<accession>A0A917IDX3</accession>
<comment type="caution">
    <text evidence="1">The sequence shown here is derived from an EMBL/GenBank/DDBJ whole genome shotgun (WGS) entry which is preliminary data.</text>
</comment>